<gene>
    <name evidence="4" type="ORF">OYC64_004148</name>
</gene>
<protein>
    <recommendedName>
        <fullName evidence="3">C-type lectin domain-containing protein</fullName>
    </recommendedName>
</protein>
<dbReference type="AlphaFoldDB" id="A0ABD2FXE2"/>
<dbReference type="SMART" id="SM00034">
    <property type="entry name" value="CLECT"/>
    <property type="match status" value="2"/>
</dbReference>
<sequence length="320" mass="36991">MDRRMFGILLFSGLFHVAFPLHRPRYNFIKESKTWLEARQHCREYHTDLAAVNDEQDLVDLGSLVDSEFSHVFIGLQRSWGWSVSDADDHKEGEPSYWNWARDEPEGAKHCGFIKNTGKWFAAKCNDAFKFICYNESTTDLSERFFLYNDLVDWPSAQAYCRERHTDLARVRNQLDNEALLNLSLSFRTWIGLNAESWVWSDGKEASFIPWRPQELLGVTDCAALDVNSKPLGIVDKDCAEKLPFFCYTEPRKKYLVKVKLTADDSVNMADQAVLDSILKTVQTKLGATTDVQLRWKKRPEMEENSKQEQTETPDLQCVP</sequence>
<reference evidence="4 5" key="2">
    <citation type="journal article" date="2024" name="G3 (Bethesda)">
        <title>The genome of the cryopelagic Antarctic bald notothen, Trematomus borchgrevinki.</title>
        <authorList>
            <person name="Rayamajhi N."/>
            <person name="Rivera-Colon A.G."/>
            <person name="Minhas B.F."/>
            <person name="Cheng C.C."/>
            <person name="Catchen J.M."/>
        </authorList>
    </citation>
    <scope>NUCLEOTIDE SEQUENCE [LARGE SCALE GENOMIC DNA]</scope>
    <source>
        <strain evidence="4">AGRC-2024</strain>
    </source>
</reference>
<dbReference type="InterPro" id="IPR016186">
    <property type="entry name" value="C-type_lectin-like/link_sf"/>
</dbReference>
<evidence type="ECO:0000259" key="3">
    <source>
        <dbReference type="PROSITE" id="PS50041"/>
    </source>
</evidence>
<dbReference type="InterPro" id="IPR001304">
    <property type="entry name" value="C-type_lectin-like"/>
</dbReference>
<accession>A0ABD2FXE2</accession>
<keyword evidence="5" id="KW-1185">Reference proteome</keyword>
<dbReference type="InterPro" id="IPR016187">
    <property type="entry name" value="CTDL_fold"/>
</dbReference>
<evidence type="ECO:0000256" key="1">
    <source>
        <dbReference type="SAM" id="MobiDB-lite"/>
    </source>
</evidence>
<dbReference type="Gene3D" id="3.10.100.10">
    <property type="entry name" value="Mannose-Binding Protein A, subunit A"/>
    <property type="match status" value="2"/>
</dbReference>
<evidence type="ECO:0000313" key="5">
    <source>
        <dbReference type="Proteomes" id="UP001619887"/>
    </source>
</evidence>
<evidence type="ECO:0000256" key="2">
    <source>
        <dbReference type="SAM" id="SignalP"/>
    </source>
</evidence>
<comment type="caution">
    <text evidence="4">The sequence shown here is derived from an EMBL/GenBank/DDBJ whole genome shotgun (WGS) entry which is preliminary data.</text>
</comment>
<feature type="compositionally biased region" description="Basic and acidic residues" evidence="1">
    <location>
        <begin position="299"/>
        <end position="310"/>
    </location>
</feature>
<feature type="region of interest" description="Disordered" evidence="1">
    <location>
        <begin position="299"/>
        <end position="320"/>
    </location>
</feature>
<feature type="chain" id="PRO_5044865463" description="C-type lectin domain-containing protein" evidence="2">
    <location>
        <begin position="21"/>
        <end position="320"/>
    </location>
</feature>
<dbReference type="Proteomes" id="UP001619887">
    <property type="component" value="Unassembled WGS sequence"/>
</dbReference>
<dbReference type="EMBL" id="JBIYXZ010002085">
    <property type="protein sequence ID" value="KAL3046076.1"/>
    <property type="molecule type" value="Genomic_DNA"/>
</dbReference>
<name>A0ABD2FXE2_PAGBO</name>
<evidence type="ECO:0000313" key="4">
    <source>
        <dbReference type="EMBL" id="KAL3046076.1"/>
    </source>
</evidence>
<dbReference type="PROSITE" id="PS50041">
    <property type="entry name" value="C_TYPE_LECTIN_2"/>
    <property type="match status" value="2"/>
</dbReference>
<dbReference type="PANTHER" id="PTHR45784">
    <property type="entry name" value="C-TYPE LECTIN DOMAIN FAMILY 20 MEMBER A-RELATED"/>
    <property type="match status" value="1"/>
</dbReference>
<keyword evidence="2" id="KW-0732">Signal</keyword>
<proteinExistence type="predicted"/>
<feature type="domain" description="C-type lectin" evidence="3">
    <location>
        <begin position="129"/>
        <end position="248"/>
    </location>
</feature>
<organism evidence="4 5">
    <name type="scientific">Pagothenia borchgrevinki</name>
    <name type="common">Bald rockcod</name>
    <name type="synonym">Trematomus borchgrevinki</name>
    <dbReference type="NCBI Taxonomy" id="8213"/>
    <lineage>
        <taxon>Eukaryota</taxon>
        <taxon>Metazoa</taxon>
        <taxon>Chordata</taxon>
        <taxon>Craniata</taxon>
        <taxon>Vertebrata</taxon>
        <taxon>Euteleostomi</taxon>
        <taxon>Actinopterygii</taxon>
        <taxon>Neopterygii</taxon>
        <taxon>Teleostei</taxon>
        <taxon>Neoteleostei</taxon>
        <taxon>Acanthomorphata</taxon>
        <taxon>Eupercaria</taxon>
        <taxon>Perciformes</taxon>
        <taxon>Notothenioidei</taxon>
        <taxon>Nototheniidae</taxon>
        <taxon>Pagothenia</taxon>
    </lineage>
</organism>
<dbReference type="SUPFAM" id="SSF56436">
    <property type="entry name" value="C-type lectin-like"/>
    <property type="match status" value="2"/>
</dbReference>
<dbReference type="Pfam" id="PF00059">
    <property type="entry name" value="Lectin_C"/>
    <property type="match status" value="2"/>
</dbReference>
<feature type="signal peptide" evidence="2">
    <location>
        <begin position="1"/>
        <end position="20"/>
    </location>
</feature>
<feature type="domain" description="C-type lectin" evidence="3">
    <location>
        <begin position="26"/>
        <end position="134"/>
    </location>
</feature>
<dbReference type="PANTHER" id="PTHR45784:SF3">
    <property type="entry name" value="C-TYPE LECTIN DOMAIN FAMILY 4 MEMBER K-LIKE-RELATED"/>
    <property type="match status" value="1"/>
</dbReference>
<reference evidence="4 5" key="1">
    <citation type="journal article" date="2022" name="G3 (Bethesda)">
        <title>Evaluating Illumina-, Nanopore-, and PacBio-based genome assembly strategies with the bald notothen, Trematomus borchgrevinki.</title>
        <authorList>
            <person name="Rayamajhi N."/>
            <person name="Cheng C.C."/>
            <person name="Catchen J.M."/>
        </authorList>
    </citation>
    <scope>NUCLEOTIDE SEQUENCE [LARGE SCALE GENOMIC DNA]</scope>
    <source>
        <strain evidence="4">AGRC-2024</strain>
    </source>
</reference>